<reference evidence="2 3" key="1">
    <citation type="submission" date="2015-08" db="EMBL/GenBank/DDBJ databases">
        <authorList>
            <person name="Babu N.S."/>
            <person name="Beckwith C.J."/>
            <person name="Beseler K.G."/>
            <person name="Brison A."/>
            <person name="Carone J.V."/>
            <person name="Caskin T.P."/>
            <person name="Diamond M."/>
            <person name="Durham M.E."/>
            <person name="Foxe J.M."/>
            <person name="Go M."/>
            <person name="Henderson B.A."/>
            <person name="Jones I.B."/>
            <person name="McGettigan J.A."/>
            <person name="Micheletti S.J."/>
            <person name="Nasrallah M.E."/>
            <person name="Ortiz D."/>
            <person name="Piller C.R."/>
            <person name="Privatt S.R."/>
            <person name="Schneider S.L."/>
            <person name="Sharp S."/>
            <person name="Smith T.C."/>
            <person name="Stanton J.D."/>
            <person name="Ullery H.E."/>
            <person name="Wilson R.J."/>
            <person name="Serrano M.G."/>
            <person name="Buck G."/>
            <person name="Lee V."/>
            <person name="Wang Y."/>
            <person name="Carvalho R."/>
            <person name="Voegtly L."/>
            <person name="Shi R."/>
            <person name="Duckworth R."/>
            <person name="Johnson A."/>
            <person name="Loviza R."/>
            <person name="Walstead R."/>
            <person name="Shah Z."/>
            <person name="Kiflezghi M."/>
            <person name="Wade K."/>
            <person name="Ball S.L."/>
            <person name="Bradley K.W."/>
            <person name="Asai D.J."/>
            <person name="Bowman C.A."/>
            <person name="Russell D.A."/>
            <person name="Pope W.H."/>
            <person name="Jacobs-Sera D."/>
            <person name="Hendrix R.W."/>
            <person name="Hatfull G.F."/>
        </authorList>
    </citation>
    <scope>NUCLEOTIDE SEQUENCE [LARGE SCALE GENOMIC DNA]</scope>
    <source>
        <strain evidence="2 3">DSM 27710</strain>
    </source>
</reference>
<dbReference type="EMBL" id="CP012332">
    <property type="protein sequence ID" value="AKU91545.1"/>
    <property type="molecule type" value="Genomic_DNA"/>
</dbReference>
<accession>A0A0K1PDE7</accession>
<evidence type="ECO:0000313" key="3">
    <source>
        <dbReference type="Proteomes" id="UP000055590"/>
    </source>
</evidence>
<sequence length="643" mass="67480">MFLTACGSDHKNSVGGTGGIPGEAGSGGGGADGGSGGSGGDDDPEPETPKVTCGGVRVIDLDGAESPAVLHDKTDTLDHWTSRCTPPDSVGNDVAIRFHAGAAGTYLFSTEGTGFDTMVYAFADCMDGFSELACRAKDSSSRISLRLDAGQIVYVIVDSMNVRESRPFTLTATRVTAPAPVIDKVEAYYTGTTGATAIRLTGRNPGSPLDAINMDIWGAAQKITTYSAFFDDPGSVFRVVSEEGGTFVVEGAFTFPTSAGRIARVDMSVIDENGQASEIVSERTAGLPRRMRGEACDPRKFFDECDSPNVCFVQPPATVPTCQMNTPPVLDSAVVTVNYETGYWGIVVEGRDADSNAAFLRVTPRKNLTSQYIGDGPALIPFRQITYDGVGNFRGVVSLAARFDGPCLAPAQAKRDSCEGRGTAPQTCYDSFVAELNQCYRDVLSLITRVDVEVIDWANAASALIKVTPIAEAPAVEEGDLCDPHGATGACPDELLCWAEQPGDAEVCRANTPVCPANYGVIDLMAHASGAKWVYRGNNSAAARHGAASCGGGGPSDVLAFTAPSAATYRFVTSDLGEKVDTVVSLRPFCQLDGYEHVCNNRALITNPGSQVEATLAQGETVYILVDSALGAATGNYTLTVSR</sequence>
<evidence type="ECO:0000256" key="1">
    <source>
        <dbReference type="SAM" id="MobiDB-lite"/>
    </source>
</evidence>
<dbReference type="Proteomes" id="UP000055590">
    <property type="component" value="Chromosome"/>
</dbReference>
<dbReference type="KEGG" id="vin:AKJ08_1932"/>
<dbReference type="STRING" id="1391653.AKJ08_1932"/>
<feature type="compositionally biased region" description="Gly residues" evidence="1">
    <location>
        <begin position="15"/>
        <end position="39"/>
    </location>
</feature>
<protein>
    <submittedName>
        <fullName evidence="2">Uncharacterized protein</fullName>
    </submittedName>
</protein>
<keyword evidence="3" id="KW-1185">Reference proteome</keyword>
<evidence type="ECO:0000313" key="2">
    <source>
        <dbReference type="EMBL" id="AKU91545.1"/>
    </source>
</evidence>
<feature type="region of interest" description="Disordered" evidence="1">
    <location>
        <begin position="1"/>
        <end position="53"/>
    </location>
</feature>
<gene>
    <name evidence="2" type="ORF">AKJ08_1932</name>
</gene>
<dbReference type="AlphaFoldDB" id="A0A0K1PDE7"/>
<organism evidence="2 3">
    <name type="scientific">Vulgatibacter incomptus</name>
    <dbReference type="NCBI Taxonomy" id="1391653"/>
    <lineage>
        <taxon>Bacteria</taxon>
        <taxon>Pseudomonadati</taxon>
        <taxon>Myxococcota</taxon>
        <taxon>Myxococcia</taxon>
        <taxon>Myxococcales</taxon>
        <taxon>Cystobacterineae</taxon>
        <taxon>Vulgatibacteraceae</taxon>
        <taxon>Vulgatibacter</taxon>
    </lineage>
</organism>
<proteinExistence type="predicted"/>
<name>A0A0K1PDE7_9BACT</name>